<protein>
    <submittedName>
        <fullName evidence="4">Flagellar basal-body rod modification protein FlgD</fullName>
    </submittedName>
</protein>
<keyword evidence="4" id="KW-0282">Flagellum</keyword>
<dbReference type="Pfam" id="PF03963">
    <property type="entry name" value="FlgD"/>
    <property type="match status" value="1"/>
</dbReference>
<feature type="region of interest" description="Disordered" evidence="3">
    <location>
        <begin position="1"/>
        <end position="24"/>
    </location>
</feature>
<keyword evidence="4" id="KW-0966">Cell projection</keyword>
<dbReference type="OrthoDB" id="280334at2"/>
<dbReference type="STRING" id="1121316.SAMN02745207_03708"/>
<accession>A0A1M5XK22</accession>
<dbReference type="EMBL" id="FQXM01000030">
    <property type="protein sequence ID" value="SHH99864.1"/>
    <property type="molecule type" value="Genomic_DNA"/>
</dbReference>
<gene>
    <name evidence="4" type="ORF">SAMN02745207_03708</name>
</gene>
<name>A0A1M5XK22_9CLOT</name>
<keyword evidence="4" id="KW-0969">Cilium</keyword>
<organism evidence="4 5">
    <name type="scientific">Clostridium grantii DSM 8605</name>
    <dbReference type="NCBI Taxonomy" id="1121316"/>
    <lineage>
        <taxon>Bacteria</taxon>
        <taxon>Bacillati</taxon>
        <taxon>Bacillota</taxon>
        <taxon>Clostridia</taxon>
        <taxon>Eubacteriales</taxon>
        <taxon>Clostridiaceae</taxon>
        <taxon>Clostridium</taxon>
    </lineage>
</organism>
<comment type="similarity">
    <text evidence="1">Belongs to the FlgD family.</text>
</comment>
<dbReference type="AlphaFoldDB" id="A0A1M5XK22"/>
<dbReference type="InterPro" id="IPR005648">
    <property type="entry name" value="FlgD"/>
</dbReference>
<sequence length="138" mass="15180">MAIDSLSINSSSYTTTGSQSQQNATNNLGKDAFLKILSAQLQYQDPMESVDDSAYIAQLAQFSTLEQMDNLNTNMLTLINLQNVQLGTSLIGKEVKVTYEGQSQTGIIEKVKNLNGELTFTCNGQEYSIDNINEIINE</sequence>
<reference evidence="4 5" key="1">
    <citation type="submission" date="2016-11" db="EMBL/GenBank/DDBJ databases">
        <authorList>
            <person name="Jaros S."/>
            <person name="Januszkiewicz K."/>
            <person name="Wedrychowicz H."/>
        </authorList>
    </citation>
    <scope>NUCLEOTIDE SEQUENCE [LARGE SCALE GENOMIC DNA]</scope>
    <source>
        <strain evidence="4 5">DSM 8605</strain>
    </source>
</reference>
<feature type="compositionally biased region" description="Low complexity" evidence="3">
    <location>
        <begin position="10"/>
        <end position="22"/>
    </location>
</feature>
<keyword evidence="2" id="KW-1005">Bacterial flagellum biogenesis</keyword>
<dbReference type="Proteomes" id="UP000184447">
    <property type="component" value="Unassembled WGS sequence"/>
</dbReference>
<evidence type="ECO:0000313" key="4">
    <source>
        <dbReference type="EMBL" id="SHH99864.1"/>
    </source>
</evidence>
<proteinExistence type="inferred from homology"/>
<dbReference type="GO" id="GO:0044781">
    <property type="term" value="P:bacterial-type flagellum organization"/>
    <property type="evidence" value="ECO:0007669"/>
    <property type="project" value="UniProtKB-KW"/>
</dbReference>
<evidence type="ECO:0000256" key="2">
    <source>
        <dbReference type="ARBA" id="ARBA00022795"/>
    </source>
</evidence>
<keyword evidence="5" id="KW-1185">Reference proteome</keyword>
<evidence type="ECO:0000256" key="1">
    <source>
        <dbReference type="ARBA" id="ARBA00010577"/>
    </source>
</evidence>
<evidence type="ECO:0000256" key="3">
    <source>
        <dbReference type="SAM" id="MobiDB-lite"/>
    </source>
</evidence>
<evidence type="ECO:0000313" key="5">
    <source>
        <dbReference type="Proteomes" id="UP000184447"/>
    </source>
</evidence>
<dbReference type="RefSeq" id="WP_073340508.1">
    <property type="nucleotide sequence ID" value="NZ_FQXM01000030.1"/>
</dbReference>